<evidence type="ECO:0000256" key="1">
    <source>
        <dbReference type="ARBA" id="ARBA00001709"/>
    </source>
</evidence>
<dbReference type="OrthoDB" id="9790967at2"/>
<sequence>MTDVLTLTEGAVLRIRLNRPKAIHALNTGMCVGMLDALNAAEGDPAIEAVMIDHAEGRGFCAGGDIRMIAESGAADGSAARDFFHIEYQLNHRLFTYPKPIVAFMDGITMGGGVGISQPARFRVATENTKFAMPETGIGLFPDVGGGWYLSRLPGRIGQYVALTGYRLDGAECLALGLATHFVPAAALDAVKAAIGATPQALAAILDDASTVAASAAILAHRADIDRLFASDRLENVLAALAADPGEWAAAQRATLSAKSPQAMKVSLRLLAEASAMTDFADEMRQEYAVATRVAQRHDFIEGVRALIVDKDNAPRWNPATPEGVSDATIDAIFAPLPAHEAWTPA</sequence>
<dbReference type="GO" id="GO:0003860">
    <property type="term" value="F:3-hydroxyisobutyryl-CoA hydrolase activity"/>
    <property type="evidence" value="ECO:0007669"/>
    <property type="project" value="UniProtKB-EC"/>
</dbReference>
<reference evidence="5 6" key="1">
    <citation type="submission" date="2016-01" db="EMBL/GenBank/DDBJ databases">
        <title>Complete genome and mega plasmid sequence of Sphingomonas panacis DCY99 elicits systemic resistance in rice to Xanthomonas oryzae.</title>
        <authorList>
            <person name="Kim Y.J."/>
            <person name="Yang D.C."/>
            <person name="Sing P."/>
        </authorList>
    </citation>
    <scope>NUCLEOTIDE SEQUENCE [LARGE SCALE GENOMIC DNA]</scope>
    <source>
        <strain evidence="5 6">DCY99</strain>
    </source>
</reference>
<accession>A0A1B3ZBM0</accession>
<dbReference type="InterPro" id="IPR029045">
    <property type="entry name" value="ClpP/crotonase-like_dom_sf"/>
</dbReference>
<comment type="catalytic activity">
    <reaction evidence="1">
        <text>3-hydroxy-2-methylpropanoyl-CoA + H2O = 3-hydroxy-2-methylpropanoate + CoA + H(+)</text>
        <dbReference type="Rhea" id="RHEA:20888"/>
        <dbReference type="ChEBI" id="CHEBI:11805"/>
        <dbReference type="ChEBI" id="CHEBI:15377"/>
        <dbReference type="ChEBI" id="CHEBI:15378"/>
        <dbReference type="ChEBI" id="CHEBI:57287"/>
        <dbReference type="ChEBI" id="CHEBI:57340"/>
        <dbReference type="EC" id="3.1.2.4"/>
    </reaction>
</comment>
<dbReference type="AlphaFoldDB" id="A0A1B3ZBM0"/>
<dbReference type="CDD" id="cd06558">
    <property type="entry name" value="crotonase-like"/>
    <property type="match status" value="1"/>
</dbReference>
<evidence type="ECO:0000313" key="6">
    <source>
        <dbReference type="Proteomes" id="UP000094256"/>
    </source>
</evidence>
<keyword evidence="3" id="KW-0378">Hydrolase</keyword>
<dbReference type="NCBIfam" id="NF004127">
    <property type="entry name" value="PRK05617.1"/>
    <property type="match status" value="1"/>
</dbReference>
<gene>
    <name evidence="5" type="ORF">AWL63_13480</name>
</gene>
<dbReference type="PANTHER" id="PTHR43176:SF3">
    <property type="entry name" value="3-HYDROXYISOBUTYRYL-COA HYDROLASE, MITOCHONDRIAL"/>
    <property type="match status" value="1"/>
</dbReference>
<dbReference type="Proteomes" id="UP000094256">
    <property type="component" value="Chromosome"/>
</dbReference>
<dbReference type="RefSeq" id="WP_069205376.1">
    <property type="nucleotide sequence ID" value="NZ_CP014168.1"/>
</dbReference>
<dbReference type="GO" id="GO:0006574">
    <property type="term" value="P:L-valine catabolic process"/>
    <property type="evidence" value="ECO:0007669"/>
    <property type="project" value="TreeGrafter"/>
</dbReference>
<evidence type="ECO:0000256" key="2">
    <source>
        <dbReference type="ARBA" id="ARBA00011915"/>
    </source>
</evidence>
<dbReference type="STRING" id="1560345.AWL63_13480"/>
<name>A0A1B3ZBM0_9SPHN</name>
<keyword evidence="6" id="KW-1185">Reference proteome</keyword>
<dbReference type="PANTHER" id="PTHR43176">
    <property type="entry name" value="3-HYDROXYISOBUTYRYL-COA HYDROLASE-RELATED"/>
    <property type="match status" value="1"/>
</dbReference>
<dbReference type="InterPro" id="IPR032259">
    <property type="entry name" value="HIBYL-CoA-H"/>
</dbReference>
<dbReference type="InterPro" id="IPR045004">
    <property type="entry name" value="ECH_dom"/>
</dbReference>
<dbReference type="SUPFAM" id="SSF52096">
    <property type="entry name" value="ClpP/crotonase"/>
    <property type="match status" value="1"/>
</dbReference>
<dbReference type="EMBL" id="CP014168">
    <property type="protein sequence ID" value="AOH84824.1"/>
    <property type="molecule type" value="Genomic_DNA"/>
</dbReference>
<protein>
    <recommendedName>
        <fullName evidence="2">3-hydroxyisobutyryl-CoA hydrolase</fullName>
        <ecNumber evidence="2">3.1.2.4</ecNumber>
    </recommendedName>
</protein>
<proteinExistence type="predicted"/>
<evidence type="ECO:0000256" key="3">
    <source>
        <dbReference type="ARBA" id="ARBA00022801"/>
    </source>
</evidence>
<evidence type="ECO:0000313" key="5">
    <source>
        <dbReference type="EMBL" id="AOH84824.1"/>
    </source>
</evidence>
<dbReference type="Pfam" id="PF16113">
    <property type="entry name" value="ECH_2"/>
    <property type="match status" value="1"/>
</dbReference>
<feature type="domain" description="Enoyl-CoA hydratase/isomerase" evidence="4">
    <location>
        <begin position="14"/>
        <end position="334"/>
    </location>
</feature>
<organism evidence="5 6">
    <name type="scientific">Sphingomonas panacis</name>
    <dbReference type="NCBI Taxonomy" id="1560345"/>
    <lineage>
        <taxon>Bacteria</taxon>
        <taxon>Pseudomonadati</taxon>
        <taxon>Pseudomonadota</taxon>
        <taxon>Alphaproteobacteria</taxon>
        <taxon>Sphingomonadales</taxon>
        <taxon>Sphingomonadaceae</taxon>
        <taxon>Sphingomonas</taxon>
    </lineage>
</organism>
<dbReference type="Gene3D" id="3.90.226.10">
    <property type="entry name" value="2-enoyl-CoA Hydratase, Chain A, domain 1"/>
    <property type="match status" value="1"/>
</dbReference>
<dbReference type="KEGG" id="span:AWL63_13480"/>
<dbReference type="EC" id="3.1.2.4" evidence="2"/>
<evidence type="ECO:0000259" key="4">
    <source>
        <dbReference type="Pfam" id="PF16113"/>
    </source>
</evidence>
<dbReference type="GO" id="GO:0005829">
    <property type="term" value="C:cytosol"/>
    <property type="evidence" value="ECO:0007669"/>
    <property type="project" value="TreeGrafter"/>
</dbReference>